<accession>A0A318KDF1</accession>
<dbReference type="Proteomes" id="UP000247555">
    <property type="component" value="Unassembled WGS sequence"/>
</dbReference>
<sequence>MKHVSSSASQITTQTLSAYREANKNAEKAQTGSTASGTSLNRSDVTVSKQAYSQSKFDSYEMMDRDALKKRGIELLDQLYISGSKKANAEVPNSDDPVRLARAKQATAFICGLHGSNFESHAKNPFAGLSSDDLSKIIYDDSGAYTINERSAALSEQQKQRYNYWAPIINEAFSSGDYRKVYRSAIDYHDKLSAIEKSFAPVGYRENLLVELKKEEEKFGRLSMPADNVSLLQKTNKKEPAQKLDVLKCLEVPGQNIYEKLSSLGGGQAKPSIFRVTWESIVQQIK</sequence>
<feature type="region of interest" description="Disordered" evidence="1">
    <location>
        <begin position="22"/>
        <end position="45"/>
    </location>
</feature>
<dbReference type="EMBL" id="QJKI01000031">
    <property type="protein sequence ID" value="PXX74525.1"/>
    <property type="molecule type" value="Genomic_DNA"/>
</dbReference>
<name>A0A318KDF1_9NEIS</name>
<organism evidence="2 3">
    <name type="scientific">Rivihabitans pingtungensis</name>
    <dbReference type="NCBI Taxonomy" id="1054498"/>
    <lineage>
        <taxon>Bacteria</taxon>
        <taxon>Pseudomonadati</taxon>
        <taxon>Pseudomonadota</taxon>
        <taxon>Betaproteobacteria</taxon>
        <taxon>Neisseriales</taxon>
        <taxon>Aquaspirillaceae</taxon>
        <taxon>Rivihabitans</taxon>
    </lineage>
</organism>
<feature type="compositionally biased region" description="Polar residues" evidence="1">
    <location>
        <begin position="28"/>
        <end position="45"/>
    </location>
</feature>
<proteinExistence type="predicted"/>
<evidence type="ECO:0000313" key="2">
    <source>
        <dbReference type="EMBL" id="PXX74525.1"/>
    </source>
</evidence>
<comment type="caution">
    <text evidence="2">The sequence shown here is derived from an EMBL/GenBank/DDBJ whole genome shotgun (WGS) entry which is preliminary data.</text>
</comment>
<evidence type="ECO:0000313" key="3">
    <source>
        <dbReference type="Proteomes" id="UP000247555"/>
    </source>
</evidence>
<dbReference type="AlphaFoldDB" id="A0A318KDF1"/>
<keyword evidence="3" id="KW-1185">Reference proteome</keyword>
<protein>
    <submittedName>
        <fullName evidence="2">Uncharacterized protein</fullName>
    </submittedName>
</protein>
<gene>
    <name evidence="2" type="ORF">DFR34_1311</name>
</gene>
<evidence type="ECO:0000256" key="1">
    <source>
        <dbReference type="SAM" id="MobiDB-lite"/>
    </source>
</evidence>
<reference evidence="2 3" key="1">
    <citation type="submission" date="2018-05" db="EMBL/GenBank/DDBJ databases">
        <title>Genomic Encyclopedia of Type Strains, Phase IV (KMG-IV): sequencing the most valuable type-strain genomes for metagenomic binning, comparative biology and taxonomic classification.</title>
        <authorList>
            <person name="Goeker M."/>
        </authorList>
    </citation>
    <scope>NUCLEOTIDE SEQUENCE [LARGE SCALE GENOMIC DNA]</scope>
    <source>
        <strain evidence="2 3">DSM 29661</strain>
    </source>
</reference>